<evidence type="ECO:0000256" key="1">
    <source>
        <dbReference type="SAM" id="MobiDB-lite"/>
    </source>
</evidence>
<organism evidence="3">
    <name type="scientific">Odontella aurita</name>
    <dbReference type="NCBI Taxonomy" id="265563"/>
    <lineage>
        <taxon>Eukaryota</taxon>
        <taxon>Sar</taxon>
        <taxon>Stramenopiles</taxon>
        <taxon>Ochrophyta</taxon>
        <taxon>Bacillariophyta</taxon>
        <taxon>Mediophyceae</taxon>
        <taxon>Biddulphiophycidae</taxon>
        <taxon>Eupodiscales</taxon>
        <taxon>Odontellaceae</taxon>
        <taxon>Odontella</taxon>
    </lineage>
</organism>
<accession>A0A7S4N228</accession>
<reference evidence="3" key="1">
    <citation type="submission" date="2021-01" db="EMBL/GenBank/DDBJ databases">
        <authorList>
            <person name="Corre E."/>
            <person name="Pelletier E."/>
            <person name="Niang G."/>
            <person name="Scheremetjew M."/>
            <person name="Finn R."/>
            <person name="Kale V."/>
            <person name="Holt S."/>
            <person name="Cochrane G."/>
            <person name="Meng A."/>
            <person name="Brown T."/>
            <person name="Cohen L."/>
        </authorList>
    </citation>
    <scope>NUCLEOTIDE SEQUENCE</scope>
    <source>
        <strain evidence="3">Isolate 1302-5</strain>
    </source>
</reference>
<feature type="region of interest" description="Disordered" evidence="1">
    <location>
        <begin position="481"/>
        <end position="502"/>
    </location>
</feature>
<keyword evidence="2" id="KW-0732">Signal</keyword>
<dbReference type="AlphaFoldDB" id="A0A7S4N228"/>
<evidence type="ECO:0000313" key="3">
    <source>
        <dbReference type="EMBL" id="CAE2260653.1"/>
    </source>
</evidence>
<dbReference type="EMBL" id="HBKQ01038478">
    <property type="protein sequence ID" value="CAE2260653.1"/>
    <property type="molecule type" value="Transcribed_RNA"/>
</dbReference>
<feature type="chain" id="PRO_5031476442" evidence="2">
    <location>
        <begin position="21"/>
        <end position="591"/>
    </location>
</feature>
<feature type="signal peptide" evidence="2">
    <location>
        <begin position="1"/>
        <end position="20"/>
    </location>
</feature>
<sequence length="591" mass="62879">MTKKAALAVVLAATTVLSGATLPKSYIAGGTSSSSTSTISTRTDRLLPGGALSAVELWKSPEVDPSGSRRRLQLSSDDFFSLGFGECKGANAERYDSEVSNAINVQGDPIGEALACSNLCVSRPPNTDLVAFEIIKNTGVTGYPPEVFLCRCMYRADRVGRDIPALGSFPNRDQNTGVGFPSTVLSNAAGGLDGSECWVFNSKSDGMPVFYDSLPPYSVRSGSCTRTADTLDAEVNLKCDFTVFPTPRGAAEENYPITLQASDCAGDPPNTVSLFSHSVDMGVVTADINFVQEQLDFTNGPLTLDFCVTANLLPYVVGGSNIFDSSVAFAKTKVTITFDVNGGFTSFAVDGNIDIEENTELNEQEETLGTETYTVAATQCDPKNNFEPYTDESPITQEDAVGICIEPNSDGISISSVESLTFEQDGNGGIDAVKDGASNPITIVTISDDNRKAMIESRFPSSFFADDTVDVRATGRVQLETAQGGTRRLSRGEGEGRRLQQKQVTTSDEITKDEASIQLIIRLDGREQNNGYDYNNIGNSKIVEEGNLGVPDGTFSSNSASPKKQLFGSSSINEQLVLGGVALFVGGMAFL</sequence>
<proteinExistence type="predicted"/>
<protein>
    <submittedName>
        <fullName evidence="3">Uncharacterized protein</fullName>
    </submittedName>
</protein>
<name>A0A7S4N228_9STRA</name>
<gene>
    <name evidence="3" type="ORF">OAUR00152_LOCUS26599</name>
</gene>
<evidence type="ECO:0000256" key="2">
    <source>
        <dbReference type="SAM" id="SignalP"/>
    </source>
</evidence>